<gene>
    <name evidence="2" type="ORF">PLOB_00025952</name>
</gene>
<evidence type="ECO:0000313" key="3">
    <source>
        <dbReference type="Proteomes" id="UP001159405"/>
    </source>
</evidence>
<sequence>MVFDKVRSLFDITQIQDFPGYEVSLESAITFIIRELRLHGVQNEIIDLSLKLDGRPFAGRSQVLMGVVPKDTPFLSHQSCKLVCPLAIANCKEDRENLKKLIVNVNKQKDALKKNGIRVDGVHYVVRFKVILDLKALYLLLEQIGKANFQLGKRGTEVECCFICKALRKCNCNLGLHTVCLEHFSMSKANYIGGFKGIRDDLEFLFEEDLSSINLCALHCELRNTEQLLSLLVFFFSYKVGSLDECDAELANYGPENLAVE</sequence>
<organism evidence="2 3">
    <name type="scientific">Porites lobata</name>
    <dbReference type="NCBI Taxonomy" id="104759"/>
    <lineage>
        <taxon>Eukaryota</taxon>
        <taxon>Metazoa</taxon>
        <taxon>Cnidaria</taxon>
        <taxon>Anthozoa</taxon>
        <taxon>Hexacorallia</taxon>
        <taxon>Scleractinia</taxon>
        <taxon>Fungiina</taxon>
        <taxon>Poritidae</taxon>
        <taxon>Porites</taxon>
    </lineage>
</organism>
<name>A0ABN8RWN1_9CNID</name>
<comment type="caution">
    <text evidence="2">The sequence shown here is derived from an EMBL/GenBank/DDBJ whole genome shotgun (WGS) entry which is preliminary data.</text>
</comment>
<evidence type="ECO:0000313" key="2">
    <source>
        <dbReference type="EMBL" id="CAH3181878.1"/>
    </source>
</evidence>
<keyword evidence="3" id="KW-1185">Reference proteome</keyword>
<evidence type="ECO:0000256" key="1">
    <source>
        <dbReference type="SAM" id="Coils"/>
    </source>
</evidence>
<reference evidence="2 3" key="1">
    <citation type="submission" date="2022-05" db="EMBL/GenBank/DDBJ databases">
        <authorList>
            <consortium name="Genoscope - CEA"/>
            <person name="William W."/>
        </authorList>
    </citation>
    <scope>NUCLEOTIDE SEQUENCE [LARGE SCALE GENOMIC DNA]</scope>
</reference>
<protein>
    <submittedName>
        <fullName evidence="2">Uncharacterized protein</fullName>
    </submittedName>
</protein>
<proteinExistence type="predicted"/>
<accession>A0ABN8RWN1</accession>
<keyword evidence="1" id="KW-0175">Coiled coil</keyword>
<dbReference type="EMBL" id="CALNXK010000308">
    <property type="protein sequence ID" value="CAH3181878.1"/>
    <property type="molecule type" value="Genomic_DNA"/>
</dbReference>
<dbReference type="Proteomes" id="UP001159405">
    <property type="component" value="Unassembled WGS sequence"/>
</dbReference>
<feature type="coiled-coil region" evidence="1">
    <location>
        <begin position="88"/>
        <end position="115"/>
    </location>
</feature>